<gene>
    <name evidence="1" type="ORF">MNBD_GAMMA02-328</name>
</gene>
<evidence type="ECO:0000313" key="1">
    <source>
        <dbReference type="EMBL" id="VAW43861.1"/>
    </source>
</evidence>
<proteinExistence type="predicted"/>
<organism evidence="1">
    <name type="scientific">hydrothermal vent metagenome</name>
    <dbReference type="NCBI Taxonomy" id="652676"/>
    <lineage>
        <taxon>unclassified sequences</taxon>
        <taxon>metagenomes</taxon>
        <taxon>ecological metagenomes</taxon>
    </lineage>
</organism>
<protein>
    <submittedName>
        <fullName evidence="1">Uncharacterized protein</fullName>
    </submittedName>
</protein>
<name>A0A3B0VLS1_9ZZZZ</name>
<dbReference type="AlphaFoldDB" id="A0A3B0VLS1"/>
<dbReference type="EMBL" id="UOFA01000044">
    <property type="protein sequence ID" value="VAW43861.1"/>
    <property type="molecule type" value="Genomic_DNA"/>
</dbReference>
<reference evidence="1" key="1">
    <citation type="submission" date="2018-06" db="EMBL/GenBank/DDBJ databases">
        <authorList>
            <person name="Zhirakovskaya E."/>
        </authorList>
    </citation>
    <scope>NUCLEOTIDE SEQUENCE</scope>
</reference>
<accession>A0A3B0VLS1</accession>
<sequence length="88" mass="10606">MNTLHLCHWQDRRHFKSHLDLIGKQDSIVIYGNIESSDKHWLTQNLHDSEHTWHLVNNQPNPNISRHEINNDQWLTLIIEHKNTLAWK</sequence>